<keyword evidence="1" id="KW-1133">Transmembrane helix</keyword>
<evidence type="ECO:0000313" key="4">
    <source>
        <dbReference type="Proteomes" id="UP000278970"/>
    </source>
</evidence>
<dbReference type="AlphaFoldDB" id="A0A3R9INC9"/>
<name>A0A3R9INC9_STRMT</name>
<proteinExistence type="predicted"/>
<evidence type="ECO:0000259" key="2">
    <source>
        <dbReference type="Pfam" id="PF19658"/>
    </source>
</evidence>
<dbReference type="EMBL" id="RJNS01000001">
    <property type="protein sequence ID" value="RSI83885.1"/>
    <property type="molecule type" value="Genomic_DNA"/>
</dbReference>
<evidence type="ECO:0000313" key="3">
    <source>
        <dbReference type="EMBL" id="RSI83885.1"/>
    </source>
</evidence>
<reference evidence="3 4" key="1">
    <citation type="submission" date="2018-11" db="EMBL/GenBank/DDBJ databases">
        <title>Species Designations Belie Phenotypic and Genotypic Heterogeneity in Oral Streptococci.</title>
        <authorList>
            <person name="Velsko I."/>
        </authorList>
    </citation>
    <scope>NUCLEOTIDE SEQUENCE [LARGE SCALE GENOMIC DNA]</scope>
    <source>
        <strain evidence="3 4">BCA11</strain>
    </source>
</reference>
<keyword evidence="1" id="KW-0812">Transmembrane</keyword>
<feature type="transmembrane region" description="Helical" evidence="1">
    <location>
        <begin position="339"/>
        <end position="360"/>
    </location>
</feature>
<dbReference type="Proteomes" id="UP000278970">
    <property type="component" value="Unassembled WGS sequence"/>
</dbReference>
<feature type="transmembrane region" description="Helical" evidence="1">
    <location>
        <begin position="298"/>
        <end position="319"/>
    </location>
</feature>
<protein>
    <recommendedName>
        <fullName evidence="2">DUF6161 domain-containing protein</fullName>
    </recommendedName>
</protein>
<evidence type="ECO:0000256" key="1">
    <source>
        <dbReference type="SAM" id="Phobius"/>
    </source>
</evidence>
<organism evidence="3 4">
    <name type="scientific">Streptococcus mitis</name>
    <dbReference type="NCBI Taxonomy" id="28037"/>
    <lineage>
        <taxon>Bacteria</taxon>
        <taxon>Bacillati</taxon>
        <taxon>Bacillota</taxon>
        <taxon>Bacilli</taxon>
        <taxon>Lactobacillales</taxon>
        <taxon>Streptococcaceae</taxon>
        <taxon>Streptococcus</taxon>
        <taxon>Streptococcus mitis group</taxon>
    </lineage>
</organism>
<dbReference type="Pfam" id="PF19658">
    <property type="entry name" value="DUF6161"/>
    <property type="match status" value="1"/>
</dbReference>
<dbReference type="InterPro" id="IPR046159">
    <property type="entry name" value="DUF6161"/>
</dbReference>
<keyword evidence="1" id="KW-0472">Membrane</keyword>
<gene>
    <name evidence="3" type="ORF">D8854_03125</name>
</gene>
<comment type="caution">
    <text evidence="3">The sequence shown here is derived from an EMBL/GenBank/DDBJ whole genome shotgun (WGS) entry which is preliminary data.</text>
</comment>
<dbReference type="RefSeq" id="WP_125449559.1">
    <property type="nucleotide sequence ID" value="NZ_RJNS01000001.1"/>
</dbReference>
<accession>A0A3R9INC9</accession>
<sequence>MAKKTNAQISNFMDEYFSFEINNNGYNLNYDQPKLKFSELESTIQSNYKYWEQKKEENDLATPILENWTNWKTKFEQLKDFLKNKEEFNYQEIANFIYNYFSSNYSSEGSTEKRTYRIDINSPIDKDKDIVSIRLFADFYLKSWATNYLLDAIRSYIEIEKNKNNIGYYLSSTESYRNLPALFVLNREMPKLKIPIREIQKNLVQPVSESMDNMAKETEKHFKQTANLIDKNDKKIREIFIEHSREVDDFKHDLEQWQNNKEASIKILEDTYEKKLQLEAPEKLWKERSKNYTIKTRWWMGGLATFVVALIFSAGSLLVSIHDYLRGTEKDIPFLPQSFIYVALISFLIYLIRIVIKIIISSQHMAMEYEQKEALTRFYQALVYNGKDVDKEERLIIFHALFSKTETGLVKTDNSGESEALIALLSKTIK</sequence>
<dbReference type="OrthoDB" id="2235050at2"/>
<feature type="domain" description="DUF6161" evidence="2">
    <location>
        <begin position="200"/>
        <end position="415"/>
    </location>
</feature>